<reference evidence="3" key="1">
    <citation type="journal article" date="2019" name="Int. J. Syst. Evol. Microbiol.">
        <title>The Global Catalogue of Microorganisms (GCM) 10K type strain sequencing project: providing services to taxonomists for standard genome sequencing and annotation.</title>
        <authorList>
            <consortium name="The Broad Institute Genomics Platform"/>
            <consortium name="The Broad Institute Genome Sequencing Center for Infectious Disease"/>
            <person name="Wu L."/>
            <person name="Ma J."/>
        </authorList>
    </citation>
    <scope>NUCLEOTIDE SEQUENCE [LARGE SCALE GENOMIC DNA]</scope>
    <source>
        <strain evidence="3">IBRC-M 10703</strain>
    </source>
</reference>
<dbReference type="PANTHER" id="PTHR43072">
    <property type="entry name" value="N-ACETYLTRANSFERASE"/>
    <property type="match status" value="1"/>
</dbReference>
<dbReference type="Pfam" id="PF00583">
    <property type="entry name" value="Acetyltransf_1"/>
    <property type="match status" value="1"/>
</dbReference>
<accession>A0ABV8GVH9</accession>
<evidence type="ECO:0000313" key="2">
    <source>
        <dbReference type="EMBL" id="MFC4023588.1"/>
    </source>
</evidence>
<dbReference type="SUPFAM" id="SSF55729">
    <property type="entry name" value="Acyl-CoA N-acyltransferases (Nat)"/>
    <property type="match status" value="1"/>
</dbReference>
<evidence type="ECO:0000313" key="3">
    <source>
        <dbReference type="Proteomes" id="UP001595772"/>
    </source>
</evidence>
<comment type="caution">
    <text evidence="2">The sequence shown here is derived from an EMBL/GenBank/DDBJ whole genome shotgun (WGS) entry which is preliminary data.</text>
</comment>
<evidence type="ECO:0000259" key="1">
    <source>
        <dbReference type="PROSITE" id="PS51186"/>
    </source>
</evidence>
<dbReference type="InterPro" id="IPR000182">
    <property type="entry name" value="GNAT_dom"/>
</dbReference>
<keyword evidence="3" id="KW-1185">Reference proteome</keyword>
<gene>
    <name evidence="2" type="ORF">ACFOUV_07100</name>
</gene>
<sequence length="187" mass="21511">MFKALEDNASLSGFTSRGGWNSMIRLATKRDLNTIVRIANKTIEVMNAEGSNQWDDTYPTGDHFTEDIKHSSLFIYENAGTVLGFISADQNLANEYDNLKWNLPNDQCGTFHRLTVDADHRNSNIASMLITFVEEYFKELGLSGMKIDTYSINEKAERLFTRLGYQKVGEYYMEERTLPFFGFEKRL</sequence>
<dbReference type="Gene3D" id="3.40.630.30">
    <property type="match status" value="1"/>
</dbReference>
<dbReference type="PROSITE" id="PS51186">
    <property type="entry name" value="GNAT"/>
    <property type="match status" value="1"/>
</dbReference>
<dbReference type="GO" id="GO:0016746">
    <property type="term" value="F:acyltransferase activity"/>
    <property type="evidence" value="ECO:0007669"/>
    <property type="project" value="UniProtKB-KW"/>
</dbReference>
<name>A0ABV8GVH9_9BACI</name>
<dbReference type="EC" id="2.3.-.-" evidence="2"/>
<keyword evidence="2" id="KW-0808">Transferase</keyword>
<organism evidence="2 3">
    <name type="scientific">Oceanobacillus longus</name>
    <dbReference type="NCBI Taxonomy" id="930120"/>
    <lineage>
        <taxon>Bacteria</taxon>
        <taxon>Bacillati</taxon>
        <taxon>Bacillota</taxon>
        <taxon>Bacilli</taxon>
        <taxon>Bacillales</taxon>
        <taxon>Bacillaceae</taxon>
        <taxon>Oceanobacillus</taxon>
    </lineage>
</organism>
<dbReference type="Proteomes" id="UP001595772">
    <property type="component" value="Unassembled WGS sequence"/>
</dbReference>
<proteinExistence type="predicted"/>
<protein>
    <submittedName>
        <fullName evidence="2">GNAT family N-acetyltransferase</fullName>
        <ecNumber evidence="2">2.3.-.-</ecNumber>
    </submittedName>
</protein>
<dbReference type="EMBL" id="JBHSAO010000004">
    <property type="protein sequence ID" value="MFC4023588.1"/>
    <property type="molecule type" value="Genomic_DNA"/>
</dbReference>
<dbReference type="InterPro" id="IPR016181">
    <property type="entry name" value="Acyl_CoA_acyltransferase"/>
</dbReference>
<keyword evidence="2" id="KW-0012">Acyltransferase</keyword>
<feature type="domain" description="N-acetyltransferase" evidence="1">
    <location>
        <begin position="22"/>
        <end position="187"/>
    </location>
</feature>
<dbReference type="CDD" id="cd04301">
    <property type="entry name" value="NAT_SF"/>
    <property type="match status" value="1"/>
</dbReference>